<evidence type="ECO:0000313" key="1">
    <source>
        <dbReference type="EMBL" id="RZC40376.1"/>
    </source>
</evidence>
<protein>
    <submittedName>
        <fullName evidence="1">Uncharacterized protein</fullName>
    </submittedName>
</protein>
<keyword evidence="2" id="KW-1185">Reference proteome</keyword>
<comment type="caution">
    <text evidence="1">The sequence shown here is derived from an EMBL/GenBank/DDBJ whole genome shotgun (WGS) entry which is preliminary data.</text>
</comment>
<dbReference type="AlphaFoldDB" id="A0A482W5P0"/>
<accession>A0A482W5P0</accession>
<dbReference type="Proteomes" id="UP000292052">
    <property type="component" value="Unassembled WGS sequence"/>
</dbReference>
<dbReference type="EMBL" id="QDEB01026524">
    <property type="protein sequence ID" value="RZC40376.1"/>
    <property type="molecule type" value="Genomic_DNA"/>
</dbReference>
<organism evidence="1 2">
    <name type="scientific">Asbolus verrucosus</name>
    <name type="common">Desert ironclad beetle</name>
    <dbReference type="NCBI Taxonomy" id="1661398"/>
    <lineage>
        <taxon>Eukaryota</taxon>
        <taxon>Metazoa</taxon>
        <taxon>Ecdysozoa</taxon>
        <taxon>Arthropoda</taxon>
        <taxon>Hexapoda</taxon>
        <taxon>Insecta</taxon>
        <taxon>Pterygota</taxon>
        <taxon>Neoptera</taxon>
        <taxon>Endopterygota</taxon>
        <taxon>Coleoptera</taxon>
        <taxon>Polyphaga</taxon>
        <taxon>Cucujiformia</taxon>
        <taxon>Tenebrionidae</taxon>
        <taxon>Pimeliinae</taxon>
        <taxon>Asbolus</taxon>
    </lineage>
</organism>
<name>A0A482W5P0_ASBVE</name>
<proteinExistence type="predicted"/>
<evidence type="ECO:0000313" key="2">
    <source>
        <dbReference type="Proteomes" id="UP000292052"/>
    </source>
</evidence>
<dbReference type="OrthoDB" id="6611181at2759"/>
<reference evidence="1 2" key="1">
    <citation type="submission" date="2017-03" db="EMBL/GenBank/DDBJ databases">
        <title>Genome of the blue death feigning beetle - Asbolus verrucosus.</title>
        <authorList>
            <person name="Rider S.D."/>
        </authorList>
    </citation>
    <scope>NUCLEOTIDE SEQUENCE [LARGE SCALE GENOMIC DNA]</scope>
    <source>
        <strain evidence="1">Butters</strain>
        <tissue evidence="1">Head and leg muscle</tissue>
    </source>
</reference>
<sequence>MIFLYIAATTDGKSTKKSKDELVILNKKLIGKLKPIPSQNHKSQSLNQYYQPGTTLYSTLNGQGQVGSLSSHLPQQPYSNEPHVPVIILRVYPSQLNDPGSQPHTQTKTIQVAIPAHTYSAVQVETPVMQYGYTSQDDGASQGYYYQQSGEPAQSYYYQSVPEPGYQQVEQQYAQPEPNVQNNHHTHQKRSKKARFARIRLQAETPNDVIKLEPIKA</sequence>
<dbReference type="STRING" id="1661398.A0A482W5P0"/>
<gene>
    <name evidence="1" type="ORF">BDFB_006557</name>
</gene>